<keyword evidence="3" id="KW-1185">Reference proteome</keyword>
<evidence type="ECO:0000313" key="1">
    <source>
        <dbReference type="EMBL" id="ANP37904.1"/>
    </source>
</evidence>
<reference evidence="2 4" key="2">
    <citation type="submission" date="2023-02" db="EMBL/GenBank/DDBJ databases">
        <title>Population genomics of bacteria associated with diatom.</title>
        <authorList>
            <person name="Xie J."/>
            <person name="Wang H."/>
        </authorList>
    </citation>
    <scope>NUCLEOTIDE SEQUENCE [LARGE SCALE GENOMIC DNA]</scope>
    <source>
        <strain evidence="2 4">PT47_8</strain>
    </source>
</reference>
<evidence type="ECO:0000313" key="2">
    <source>
        <dbReference type="EMBL" id="MDE4165366.1"/>
    </source>
</evidence>
<proteinExistence type="predicted"/>
<sequence length="72" mass="7781">MYHDPHFCFGQAPAAPAAPVSQIRLPRSIPVSHWPFPGSIPGVAREMLYMSDDGAAFDAAVENAPHISKTLH</sequence>
<evidence type="ECO:0000313" key="4">
    <source>
        <dbReference type="Proteomes" id="UP001218364"/>
    </source>
</evidence>
<gene>
    <name evidence="1" type="ORF">JL2886_03018</name>
    <name evidence="2" type="ORF">PXK24_06650</name>
</gene>
<accession>A0A1B0ZUY7</accession>
<organism evidence="1 3">
    <name type="scientific">Phaeobacter gallaeciensis</name>
    <dbReference type="NCBI Taxonomy" id="60890"/>
    <lineage>
        <taxon>Bacteria</taxon>
        <taxon>Pseudomonadati</taxon>
        <taxon>Pseudomonadota</taxon>
        <taxon>Alphaproteobacteria</taxon>
        <taxon>Rhodobacterales</taxon>
        <taxon>Roseobacteraceae</taxon>
        <taxon>Phaeobacter</taxon>
    </lineage>
</organism>
<dbReference type="Proteomes" id="UP000092565">
    <property type="component" value="Chromosome"/>
</dbReference>
<dbReference type="Proteomes" id="UP001218364">
    <property type="component" value="Unassembled WGS sequence"/>
</dbReference>
<name>A0A1B0ZUY7_9RHOB</name>
<dbReference type="RefSeq" id="WP_133245352.1">
    <property type="nucleotide sequence ID" value="NZ_CP015124.1"/>
</dbReference>
<dbReference type="EMBL" id="CP015124">
    <property type="protein sequence ID" value="ANP37904.1"/>
    <property type="molecule type" value="Genomic_DNA"/>
</dbReference>
<protein>
    <submittedName>
        <fullName evidence="1">Uncharacterized protein</fullName>
    </submittedName>
</protein>
<dbReference type="AlphaFoldDB" id="A0A1B0ZUY7"/>
<reference evidence="1 3" key="1">
    <citation type="submission" date="2016-04" db="EMBL/GenBank/DDBJ databases">
        <authorList>
            <person name="Evans L.H."/>
            <person name="Alamgir A."/>
            <person name="Owens N."/>
            <person name="Weber N.D."/>
            <person name="Virtaneva K."/>
            <person name="Barbian K."/>
            <person name="Babar A."/>
            <person name="Rosenke K."/>
        </authorList>
    </citation>
    <scope>NUCLEOTIDE SEQUENCE [LARGE SCALE GENOMIC DNA]</scope>
    <source>
        <strain evidence="1 3">JL2886</strain>
    </source>
</reference>
<dbReference type="EMBL" id="JARCJK010000002">
    <property type="protein sequence ID" value="MDE4165366.1"/>
    <property type="molecule type" value="Genomic_DNA"/>
</dbReference>
<evidence type="ECO:0000313" key="3">
    <source>
        <dbReference type="Proteomes" id="UP000092565"/>
    </source>
</evidence>